<evidence type="ECO:0000259" key="5">
    <source>
        <dbReference type="PROSITE" id="PS50287"/>
    </source>
</evidence>
<dbReference type="Ensembl" id="ENSDCDT00010003412.1">
    <property type="protein sequence ID" value="ENSDCDP00010003288.1"/>
    <property type="gene ID" value="ENSDCDG00010001512.1"/>
</dbReference>
<dbReference type="PROSITE" id="PS50287">
    <property type="entry name" value="SRCR_2"/>
    <property type="match status" value="1"/>
</dbReference>
<dbReference type="Gene3D" id="3.10.250.10">
    <property type="entry name" value="SRCR-like domain"/>
    <property type="match status" value="1"/>
</dbReference>
<proteinExistence type="predicted"/>
<dbReference type="Pfam" id="PF00530">
    <property type="entry name" value="SRCR"/>
    <property type="match status" value="1"/>
</dbReference>
<keyword evidence="1" id="KW-0732">Signal</keyword>
<evidence type="ECO:0000256" key="3">
    <source>
        <dbReference type="ARBA" id="ARBA00023157"/>
    </source>
</evidence>
<evidence type="ECO:0000313" key="7">
    <source>
        <dbReference type="Proteomes" id="UP000694580"/>
    </source>
</evidence>
<dbReference type="PRINTS" id="PR00258">
    <property type="entry name" value="SPERACTRCPTR"/>
</dbReference>
<dbReference type="Proteomes" id="UP000694580">
    <property type="component" value="Chromosome 3"/>
</dbReference>
<evidence type="ECO:0000313" key="6">
    <source>
        <dbReference type="Ensembl" id="ENSDCDP00010003288.1"/>
    </source>
</evidence>
<evidence type="ECO:0000256" key="4">
    <source>
        <dbReference type="PROSITE-ProRule" id="PRU00196"/>
    </source>
</evidence>
<reference evidence="6 7" key="1">
    <citation type="submission" date="2020-06" db="EMBL/GenBank/DDBJ databases">
        <authorList>
            <consortium name="Wellcome Sanger Institute Data Sharing"/>
        </authorList>
    </citation>
    <scope>NUCLEOTIDE SEQUENCE [LARGE SCALE GENOMIC DNA]</scope>
</reference>
<keyword evidence="3" id="KW-1015">Disulfide bond</keyword>
<dbReference type="SUPFAM" id="SSF56487">
    <property type="entry name" value="SRCR-like"/>
    <property type="match status" value="1"/>
</dbReference>
<reference evidence="6" key="2">
    <citation type="submission" date="2025-08" db="UniProtKB">
        <authorList>
            <consortium name="Ensembl"/>
        </authorList>
    </citation>
    <scope>IDENTIFICATION</scope>
</reference>
<reference evidence="6" key="3">
    <citation type="submission" date="2025-09" db="UniProtKB">
        <authorList>
            <consortium name="Ensembl"/>
        </authorList>
    </citation>
    <scope>IDENTIFICATION</scope>
</reference>
<keyword evidence="7" id="KW-1185">Reference proteome</keyword>
<dbReference type="GeneTree" id="ENSGT00940000163299"/>
<dbReference type="InterPro" id="IPR036772">
    <property type="entry name" value="SRCR-like_dom_sf"/>
</dbReference>
<protein>
    <recommendedName>
        <fullName evidence="5">SRCR domain-containing protein</fullName>
    </recommendedName>
</protein>
<dbReference type="AlphaFoldDB" id="A0AAY4A1V2"/>
<organism evidence="6 7">
    <name type="scientific">Denticeps clupeoides</name>
    <name type="common">denticle herring</name>
    <dbReference type="NCBI Taxonomy" id="299321"/>
    <lineage>
        <taxon>Eukaryota</taxon>
        <taxon>Metazoa</taxon>
        <taxon>Chordata</taxon>
        <taxon>Craniata</taxon>
        <taxon>Vertebrata</taxon>
        <taxon>Euteleostomi</taxon>
        <taxon>Actinopterygii</taxon>
        <taxon>Neopterygii</taxon>
        <taxon>Teleostei</taxon>
        <taxon>Clupei</taxon>
        <taxon>Clupeiformes</taxon>
        <taxon>Denticipitoidei</taxon>
        <taxon>Denticipitidae</taxon>
        <taxon>Denticeps</taxon>
    </lineage>
</organism>
<evidence type="ECO:0000256" key="1">
    <source>
        <dbReference type="ARBA" id="ARBA00022729"/>
    </source>
</evidence>
<name>A0AAY4A1V2_9TELE</name>
<comment type="caution">
    <text evidence="4">Lacks conserved residue(s) required for the propagation of feature annotation.</text>
</comment>
<sequence length="127" mass="14247">MLVLYAQVCTTPPSIYNQGINCNKMRLVNGTHRCSGRLEVNQDGEWGTVCGDYWWDMHDASVVCREQGCGEPVDAVEHASFGQGSGPILMLRDQSGLRRFSAKATSLRYTSVQYHLHRSKPVLIRTM</sequence>
<evidence type="ECO:0000256" key="2">
    <source>
        <dbReference type="ARBA" id="ARBA00022737"/>
    </source>
</evidence>
<dbReference type="SMART" id="SM00202">
    <property type="entry name" value="SR"/>
    <property type="match status" value="1"/>
</dbReference>
<feature type="domain" description="SRCR" evidence="5">
    <location>
        <begin position="25"/>
        <end position="90"/>
    </location>
</feature>
<dbReference type="GO" id="GO:0016020">
    <property type="term" value="C:membrane"/>
    <property type="evidence" value="ECO:0007669"/>
    <property type="project" value="InterPro"/>
</dbReference>
<accession>A0AAY4A1V2</accession>
<dbReference type="InterPro" id="IPR001190">
    <property type="entry name" value="SRCR"/>
</dbReference>
<keyword evidence="2" id="KW-0677">Repeat</keyword>
<dbReference type="PANTHER" id="PTHR19331">
    <property type="entry name" value="SCAVENGER RECEPTOR DOMAIN-CONTAINING"/>
    <property type="match status" value="1"/>
</dbReference>
<dbReference type="FunFam" id="3.10.250.10:FF:000009">
    <property type="entry name" value="WC1"/>
    <property type="match status" value="1"/>
</dbReference>